<organism evidence="2">
    <name type="scientific">Lygus hesperus</name>
    <name type="common">Western plant bug</name>
    <dbReference type="NCBI Taxonomy" id="30085"/>
    <lineage>
        <taxon>Eukaryota</taxon>
        <taxon>Metazoa</taxon>
        <taxon>Ecdysozoa</taxon>
        <taxon>Arthropoda</taxon>
        <taxon>Hexapoda</taxon>
        <taxon>Insecta</taxon>
        <taxon>Pterygota</taxon>
        <taxon>Neoptera</taxon>
        <taxon>Paraneoptera</taxon>
        <taxon>Hemiptera</taxon>
        <taxon>Heteroptera</taxon>
        <taxon>Panheteroptera</taxon>
        <taxon>Cimicomorpha</taxon>
        <taxon>Miridae</taxon>
        <taxon>Mirini</taxon>
        <taxon>Lygus</taxon>
    </lineage>
</organism>
<feature type="compositionally biased region" description="Polar residues" evidence="1">
    <location>
        <begin position="436"/>
        <end position="446"/>
    </location>
</feature>
<proteinExistence type="predicted"/>
<dbReference type="EMBL" id="GBRD01010605">
    <property type="protein sequence ID" value="JAG55219.1"/>
    <property type="molecule type" value="Transcribed_RNA"/>
</dbReference>
<accession>A0A0K8SQ19</accession>
<dbReference type="Gene3D" id="2.40.10.10">
    <property type="entry name" value="Trypsin-like serine proteases"/>
    <property type="match status" value="2"/>
</dbReference>
<dbReference type="AlphaFoldDB" id="A0A0K8SQ19"/>
<name>A0A0K8SQ19_LYGHE</name>
<dbReference type="InterPro" id="IPR043504">
    <property type="entry name" value="Peptidase_S1_PA_chymotrypsin"/>
</dbReference>
<evidence type="ECO:0008006" key="3">
    <source>
        <dbReference type="Google" id="ProtNLM"/>
    </source>
</evidence>
<protein>
    <recommendedName>
        <fullName evidence="3">Serine protease</fullName>
    </recommendedName>
</protein>
<sequence>PILVNVTEEMTSLAAAMRLFAPVAPVVERTAWSLIKETASLPQVRAWALWISGLAGVSQVGRLAPQEAPPVLEQYLPVLGRRAAVVGGIAAALGICGYAVYRKTRKTFRIVVKPYAFESQVSGSEEINMQMADCQVAVAMGNDGQIEQVGSGVRVDVAGRSFLITAGHNVEKSAQAYYIVKNGDFYPIPSANIKGLKKLASDAVAIEVPSSAFSKLQVCKAVLAFQPNSQYASITGLSGLGVTGRLTLLKDVFGRLQFHGTTRAGYSGAPYWGGTGVFGIHTNGGVANEGYTLAYLYQTLKLILGVVDETYDFAWFKRYLSKRGEKQIHKHGDYIFLQDDDGHNYVMHKDKHSSLVAAMERDLADKERAKEDYVPESLNFQRPGNSRAGVRSHSVPPLGAGQPNPAKILECLRQSQSLWEQLSPDSRSVAKRELNTNRPSQAVMQS</sequence>
<evidence type="ECO:0000313" key="2">
    <source>
        <dbReference type="EMBL" id="JAG55219.1"/>
    </source>
</evidence>
<feature type="region of interest" description="Disordered" evidence="1">
    <location>
        <begin position="379"/>
        <end position="407"/>
    </location>
</feature>
<dbReference type="InterPro" id="IPR009003">
    <property type="entry name" value="Peptidase_S1_PA"/>
</dbReference>
<reference evidence="2" key="1">
    <citation type="submission" date="2014-09" db="EMBL/GenBank/DDBJ databases">
        <authorList>
            <person name="Magalhaes I.L.F."/>
            <person name="Oliveira U."/>
            <person name="Santos F.R."/>
            <person name="Vidigal T.H.D.A."/>
            <person name="Brescovit A.D."/>
            <person name="Santos A.J."/>
        </authorList>
    </citation>
    <scope>NUCLEOTIDE SEQUENCE</scope>
</reference>
<evidence type="ECO:0000256" key="1">
    <source>
        <dbReference type="SAM" id="MobiDB-lite"/>
    </source>
</evidence>
<feature type="region of interest" description="Disordered" evidence="1">
    <location>
        <begin position="420"/>
        <end position="446"/>
    </location>
</feature>
<feature type="non-terminal residue" evidence="2">
    <location>
        <position position="1"/>
    </location>
</feature>
<dbReference type="SUPFAM" id="SSF50494">
    <property type="entry name" value="Trypsin-like serine proteases"/>
    <property type="match status" value="1"/>
</dbReference>